<dbReference type="Proteomes" id="UP000094271">
    <property type="component" value="Unassembled WGS sequence"/>
</dbReference>
<evidence type="ECO:0000256" key="6">
    <source>
        <dbReference type="ARBA" id="ARBA00023295"/>
    </source>
</evidence>
<reference evidence="9 12" key="3">
    <citation type="submission" date="2016-08" db="EMBL/GenBank/DDBJ databases">
        <authorList>
            <person name="Seilhamer J.J."/>
        </authorList>
    </citation>
    <scope>NUCLEOTIDE SEQUENCE [LARGE SCALE GENOMIC DNA]</scope>
    <source>
        <strain evidence="9 12">NML150140-1</strain>
    </source>
</reference>
<comment type="function">
    <text evidence="1">Alpha-L-fucosidase is responsible for hydrolyzing the alpha-1,6-linked fucose joined to the reducing-end N-acetylglucosamine of the carbohydrate moieties of glycoproteins.</text>
</comment>
<keyword evidence="5" id="KW-0378">Hydrolase</keyword>
<dbReference type="InterPro" id="IPR000933">
    <property type="entry name" value="Glyco_hydro_29"/>
</dbReference>
<feature type="domain" description="Glycoside hydrolase family 29 N-terminal" evidence="7">
    <location>
        <begin position="14"/>
        <end position="341"/>
    </location>
</feature>
<evidence type="ECO:0000256" key="1">
    <source>
        <dbReference type="ARBA" id="ARBA00004071"/>
    </source>
</evidence>
<evidence type="ECO:0000256" key="5">
    <source>
        <dbReference type="ARBA" id="ARBA00022801"/>
    </source>
</evidence>
<dbReference type="PANTHER" id="PTHR10030">
    <property type="entry name" value="ALPHA-L-FUCOSIDASE"/>
    <property type="match status" value="1"/>
</dbReference>
<dbReference type="InterPro" id="IPR017853">
    <property type="entry name" value="GH"/>
</dbReference>
<protein>
    <recommendedName>
        <fullName evidence="3">alpha-L-fucosidase</fullName>
        <ecNumber evidence="3">3.2.1.51</ecNumber>
    </recommendedName>
</protein>
<dbReference type="GO" id="GO:0016139">
    <property type="term" value="P:glycoside catabolic process"/>
    <property type="evidence" value="ECO:0007669"/>
    <property type="project" value="TreeGrafter"/>
</dbReference>
<comment type="caution">
    <text evidence="8">The sequence shown here is derived from an EMBL/GenBank/DDBJ whole genome shotgun (WGS) entry which is preliminary data.</text>
</comment>
<dbReference type="Gene3D" id="3.20.20.80">
    <property type="entry name" value="Glycosidases"/>
    <property type="match status" value="1"/>
</dbReference>
<dbReference type="OrthoDB" id="107551at2"/>
<keyword evidence="13" id="KW-1185">Reference proteome</keyword>
<dbReference type="GO" id="GO:0004560">
    <property type="term" value="F:alpha-L-fucosidase activity"/>
    <property type="evidence" value="ECO:0007669"/>
    <property type="project" value="InterPro"/>
</dbReference>
<accession>A0A1E3AG56</accession>
<dbReference type="EMBL" id="MEHD01000023">
    <property type="protein sequence ID" value="ODR56480.1"/>
    <property type="molecule type" value="Genomic_DNA"/>
</dbReference>
<dbReference type="EC" id="3.2.1.51" evidence="3"/>
<dbReference type="PANTHER" id="PTHR10030:SF37">
    <property type="entry name" value="ALPHA-L-FUCOSIDASE-RELATED"/>
    <property type="match status" value="1"/>
</dbReference>
<dbReference type="EMBL" id="MEHA01000008">
    <property type="protein sequence ID" value="ODR51762.1"/>
    <property type="molecule type" value="Genomic_DNA"/>
</dbReference>
<dbReference type="InterPro" id="IPR057739">
    <property type="entry name" value="Glyco_hydro_29_N"/>
</dbReference>
<evidence type="ECO:0000256" key="4">
    <source>
        <dbReference type="ARBA" id="ARBA00022729"/>
    </source>
</evidence>
<dbReference type="RefSeq" id="WP_069153224.1">
    <property type="nucleotide sequence ID" value="NZ_DAWDRA010000097.1"/>
</dbReference>
<evidence type="ECO:0000313" key="12">
    <source>
        <dbReference type="Proteomes" id="UP000094271"/>
    </source>
</evidence>
<dbReference type="InterPro" id="IPR016286">
    <property type="entry name" value="FUC_metazoa-typ"/>
</dbReference>
<evidence type="ECO:0000256" key="2">
    <source>
        <dbReference type="ARBA" id="ARBA00007951"/>
    </source>
</evidence>
<dbReference type="SUPFAM" id="SSF51445">
    <property type="entry name" value="(Trans)glycosidases"/>
    <property type="match status" value="1"/>
</dbReference>
<proteinExistence type="inferred from homology"/>
<evidence type="ECO:0000256" key="3">
    <source>
        <dbReference type="ARBA" id="ARBA00012662"/>
    </source>
</evidence>
<evidence type="ECO:0000259" key="7">
    <source>
        <dbReference type="Pfam" id="PF01120"/>
    </source>
</evidence>
<name>A0A1E3AG56_9FIRM</name>
<dbReference type="EMBL" id="MCGH01000002">
    <property type="protein sequence ID" value="ODM07637.1"/>
    <property type="molecule type" value="Genomic_DNA"/>
</dbReference>
<evidence type="ECO:0000313" key="9">
    <source>
        <dbReference type="EMBL" id="ODR51762.1"/>
    </source>
</evidence>
<dbReference type="PIRSF" id="PIRSF001092">
    <property type="entry name" value="Alpha-L-fucosidase"/>
    <property type="match status" value="1"/>
</dbReference>
<dbReference type="GO" id="GO:0006004">
    <property type="term" value="P:fucose metabolic process"/>
    <property type="evidence" value="ECO:0007669"/>
    <property type="project" value="InterPro"/>
</dbReference>
<reference evidence="8 11" key="1">
    <citation type="submission" date="2016-07" db="EMBL/GenBank/DDBJ databases">
        <title>Characterization of isolates of Eisenbergiella tayi derived from blood cultures, using whole genome sequencing.</title>
        <authorList>
            <person name="Burdz T."/>
            <person name="Wiebe D."/>
            <person name="Huynh C."/>
            <person name="Bernard K."/>
        </authorList>
    </citation>
    <scope>NUCLEOTIDE SEQUENCE [LARGE SCALE GENOMIC DNA]</scope>
    <source>
        <strain evidence="8 11">NML 110608</strain>
    </source>
</reference>
<reference evidence="10 13" key="2">
    <citation type="submission" date="2016-08" db="EMBL/GenBank/DDBJ databases">
        <title>Characterization of Isolates of Eisenbergiella tayi Derived from Blood Cultures, Using Whole Genome Sequencing.</title>
        <authorList>
            <person name="Bernier A.-M."/>
            <person name="Burdz T."/>
            <person name="Wiebe D."/>
            <person name="Bernard K."/>
        </authorList>
    </citation>
    <scope>NUCLEOTIDE SEQUENCE [LARGE SCALE GENOMIC DNA]</scope>
    <source>
        <strain evidence="10 13">NML120146</strain>
    </source>
</reference>
<organism evidence="8 11">
    <name type="scientific">Eisenbergiella tayi</name>
    <dbReference type="NCBI Taxonomy" id="1432052"/>
    <lineage>
        <taxon>Bacteria</taxon>
        <taxon>Bacillati</taxon>
        <taxon>Bacillota</taxon>
        <taxon>Clostridia</taxon>
        <taxon>Lachnospirales</taxon>
        <taxon>Lachnospiraceae</taxon>
        <taxon>Eisenbergiella</taxon>
    </lineage>
</organism>
<evidence type="ECO:0000313" key="11">
    <source>
        <dbReference type="Proteomes" id="UP000094067"/>
    </source>
</evidence>
<dbReference type="Proteomes" id="UP000094869">
    <property type="component" value="Unassembled WGS sequence"/>
</dbReference>
<evidence type="ECO:0000313" key="8">
    <source>
        <dbReference type="EMBL" id="ODM07637.1"/>
    </source>
</evidence>
<dbReference type="AlphaFoldDB" id="A0A1E3AG56"/>
<dbReference type="Pfam" id="PF01120">
    <property type="entry name" value="Alpha_L_fucos"/>
    <property type="match status" value="1"/>
</dbReference>
<keyword evidence="6" id="KW-0326">Glycosidase</keyword>
<comment type="similarity">
    <text evidence="2">Belongs to the glycosyl hydrolase 29 family.</text>
</comment>
<dbReference type="PATRIC" id="fig|1432052.4.peg.3920"/>
<sequence length="454" mass="52323">MKTIKEMKTLDRMRETYIPEKAERLDEEKMKWFRDTKFGMFIHWGLYSMLGKGEWVMFNEQLNIKEYAGLKDEFYAPLFDASKWAKTAKAAGMKYMVLTTRHHDGFCLFDSKASTYTSINSAAGKDFVKEFVAACRAEGLKVGFYYSPMDWRFPGYFFPEMFWENALEMKKQCWEQLKELMTNYGKIDMLWFDGEWLALGGISWKDNGWTRDPDWINSKFLQVNYFWESEKLVNMIRSLQPDIMINNRGGWEGDFHVRERRLGSMRTDKPWDSNDCIADSWGYIPGRPVLSLEQLIKNLVSIIVRDGNYLLNVGPTGDGEIEPCQVKRLAELGEWLTKYGKALYGTRGGPILPGDWGGSTYRGNKVYLHIINWEVQDSITFPAPGKLLSSYGLNCNQFNILEVGDSLEIQVAADARDPFDTIICLTFEKDIIWDGVAATEDDIYGLADGLKKAD</sequence>
<evidence type="ECO:0000313" key="10">
    <source>
        <dbReference type="EMBL" id="ODR56480.1"/>
    </source>
</evidence>
<dbReference type="Proteomes" id="UP000094067">
    <property type="component" value="Unassembled WGS sequence"/>
</dbReference>
<dbReference type="PRINTS" id="PR00741">
    <property type="entry name" value="GLHYDRLASE29"/>
</dbReference>
<gene>
    <name evidence="9" type="ORF">BEI59_12640</name>
    <name evidence="8" type="ORF">BEI61_03527</name>
    <name evidence="10" type="ORF">BEI63_13305</name>
</gene>
<keyword evidence="4" id="KW-0732">Signal</keyword>
<evidence type="ECO:0000313" key="13">
    <source>
        <dbReference type="Proteomes" id="UP000094869"/>
    </source>
</evidence>
<dbReference type="GO" id="GO:0005764">
    <property type="term" value="C:lysosome"/>
    <property type="evidence" value="ECO:0007669"/>
    <property type="project" value="TreeGrafter"/>
</dbReference>
<dbReference type="SMART" id="SM00812">
    <property type="entry name" value="Alpha_L_fucos"/>
    <property type="match status" value="1"/>
</dbReference>